<dbReference type="Gene3D" id="3.40.720.10">
    <property type="entry name" value="Alkaline Phosphatase, subunit A"/>
    <property type="match status" value="1"/>
</dbReference>
<feature type="domain" description="Sulfatase N-terminal" evidence="4">
    <location>
        <begin position="28"/>
        <end position="408"/>
    </location>
</feature>
<organism evidence="5 6">
    <name type="scientific">Elizabethkingia ursingii</name>
    <dbReference type="NCBI Taxonomy" id="1756150"/>
    <lineage>
        <taxon>Bacteria</taxon>
        <taxon>Pseudomonadati</taxon>
        <taxon>Bacteroidota</taxon>
        <taxon>Flavobacteriia</taxon>
        <taxon>Flavobacteriales</taxon>
        <taxon>Weeksellaceae</taxon>
        <taxon>Elizabethkingia</taxon>
    </lineage>
</organism>
<dbReference type="PANTHER" id="PTHR43751:SF3">
    <property type="entry name" value="SULFATASE N-TERMINAL DOMAIN-CONTAINING PROTEIN"/>
    <property type="match status" value="1"/>
</dbReference>
<evidence type="ECO:0000313" key="5">
    <source>
        <dbReference type="EMBL" id="OPB77751.1"/>
    </source>
</evidence>
<evidence type="ECO:0000256" key="2">
    <source>
        <dbReference type="ARBA" id="ARBA00022801"/>
    </source>
</evidence>
<dbReference type="SUPFAM" id="SSF53649">
    <property type="entry name" value="Alkaline phosphatase-like"/>
    <property type="match status" value="1"/>
</dbReference>
<dbReference type="Pfam" id="PF00884">
    <property type="entry name" value="Sulfatase"/>
    <property type="match status" value="1"/>
</dbReference>
<dbReference type="AlphaFoldDB" id="A0AAJ3TPN6"/>
<evidence type="ECO:0000256" key="1">
    <source>
        <dbReference type="ARBA" id="ARBA00008779"/>
    </source>
</evidence>
<dbReference type="SUPFAM" id="SSF56988">
    <property type="entry name" value="Anthrax protective antigen"/>
    <property type="match status" value="1"/>
</dbReference>
<reference evidence="5 6" key="1">
    <citation type="submission" date="2016-06" db="EMBL/GenBank/DDBJ databases">
        <authorList>
            <person name="Nicholson A.C."/>
        </authorList>
    </citation>
    <scope>NUCLEOTIDE SEQUENCE [LARGE SCALE GENOMIC DNA]</scope>
    <source>
        <strain evidence="5 6">G4123</strain>
    </source>
</reference>
<name>A0AAJ3TPN6_9FLAO</name>
<gene>
    <name evidence="5" type="ORF">BAY32_02255</name>
</gene>
<dbReference type="InterPro" id="IPR000917">
    <property type="entry name" value="Sulfatase_N"/>
</dbReference>
<proteinExistence type="inferred from homology"/>
<keyword evidence="2" id="KW-0378">Hydrolase</keyword>
<dbReference type="PANTHER" id="PTHR43751">
    <property type="entry name" value="SULFATASE"/>
    <property type="match status" value="1"/>
</dbReference>
<keyword evidence="3" id="KW-0732">Signal</keyword>
<dbReference type="InterPro" id="IPR024607">
    <property type="entry name" value="Sulfatase_CS"/>
</dbReference>
<dbReference type="InterPro" id="IPR017850">
    <property type="entry name" value="Alkaline_phosphatase_core_sf"/>
</dbReference>
<comment type="similarity">
    <text evidence="1">Belongs to the sulfatase family.</text>
</comment>
<dbReference type="PROSITE" id="PS00523">
    <property type="entry name" value="SULFATASE_1"/>
    <property type="match status" value="1"/>
</dbReference>
<evidence type="ECO:0000259" key="4">
    <source>
        <dbReference type="Pfam" id="PF00884"/>
    </source>
</evidence>
<dbReference type="Proteomes" id="UP000190816">
    <property type="component" value="Unassembled WGS sequence"/>
</dbReference>
<feature type="signal peptide" evidence="3">
    <location>
        <begin position="1"/>
        <end position="21"/>
    </location>
</feature>
<dbReference type="GO" id="GO:0016787">
    <property type="term" value="F:hydrolase activity"/>
    <property type="evidence" value="ECO:0007669"/>
    <property type="project" value="UniProtKB-KW"/>
</dbReference>
<evidence type="ECO:0000256" key="3">
    <source>
        <dbReference type="SAM" id="SignalP"/>
    </source>
</evidence>
<dbReference type="RefSeq" id="WP_078403115.1">
    <property type="nucleotide sequence ID" value="NZ_CP016377.1"/>
</dbReference>
<dbReference type="KEGG" id="ego:BBD34_09060"/>
<dbReference type="InterPro" id="IPR052701">
    <property type="entry name" value="GAG_Ulvan_Degrading_Sulfatases"/>
</dbReference>
<comment type="caution">
    <text evidence="5">The sequence shown here is derived from an EMBL/GenBank/DDBJ whole genome shotgun (WGS) entry which is preliminary data.</text>
</comment>
<accession>A0AAJ3TPN6</accession>
<protein>
    <submittedName>
        <fullName evidence="5">Sulfatase</fullName>
    </submittedName>
</protein>
<evidence type="ECO:0000313" key="6">
    <source>
        <dbReference type="Proteomes" id="UP000190816"/>
    </source>
</evidence>
<sequence>MNKFLKLFILLLIPCSLAAQAIKKPSKPNIIFILVDDLGYGDIGILNQNQRKKEGKPYIATPFLDKLASQGAILTQSYSNAPVCAPSRASLLTGRTQGHSEVRDNQFDKALEDNYTIGNTLQMAGYTTIAIGKWGLQGTDANWPSHPLKRGFNEYYGYIRHSDGHEHYPKEGKYRGKKEVHDNYTNVTEDLDKSYTGDLWTARAKYWITQHNQNQNQNQKDKPFFMYLAYDTPHAVIELPTQEYPRGSGLNGGLQWLGKKGQMINTASGEIDSWYAPEYANATYKTPDGAEKPWADVNKRYATVIQRLDAQVGDLLQLLKDLKIDQNTLVVFSSDNGPSQESYLKEPYTPEFFDGYGPFDGIKRDLWEGGERMPVFVQWNSKIAPGQKIDLPNMLSDWMPTFLDAAGVTIPQRADGISILPILTGMTKQQKDPMVYAEYFEEGHTPNYTDFEAKRRKRTRGQMQLVRFGKYSGVRYNIKDAQDNFEIYNVVTDPKQKTDLAASMPSLQQSMKDFVLQNRRPDSSAARPYDKAYIPGVLLKSAKKGIQWYSYQTNSPWVPDTNNLKPISNGTLTTPAITNKSIKGNIVTIKGVLNIPQNANYTFFLKAFGKAFLRIHEAALIDADYNYISGTEKRAEILLKAGLHPFTLTYKKPEKDVNAKDFVFEWSSENFSRRKFSPDDFY</sequence>
<feature type="chain" id="PRO_5042576592" evidence="3">
    <location>
        <begin position="22"/>
        <end position="682"/>
    </location>
</feature>
<dbReference type="EMBL" id="MAIC01000012">
    <property type="protein sequence ID" value="OPB77751.1"/>
    <property type="molecule type" value="Genomic_DNA"/>
</dbReference>